<comment type="caution">
    <text evidence="2">The sequence shown here is derived from an EMBL/GenBank/DDBJ whole genome shotgun (WGS) entry which is preliminary data.</text>
</comment>
<dbReference type="Proteomes" id="UP000664617">
    <property type="component" value="Unassembled WGS sequence"/>
</dbReference>
<organism evidence="2 3">
    <name type="scientific">Myceligenerans salitolerans</name>
    <dbReference type="NCBI Taxonomy" id="1230528"/>
    <lineage>
        <taxon>Bacteria</taxon>
        <taxon>Bacillati</taxon>
        <taxon>Actinomycetota</taxon>
        <taxon>Actinomycetes</taxon>
        <taxon>Micrococcales</taxon>
        <taxon>Promicromonosporaceae</taxon>
        <taxon>Myceligenerans</taxon>
    </lineage>
</organism>
<feature type="domain" description="Transposase IS4-like" evidence="1">
    <location>
        <begin position="129"/>
        <end position="398"/>
    </location>
</feature>
<dbReference type="NCBIfam" id="NF033559">
    <property type="entry name" value="transpos_IS1634"/>
    <property type="match status" value="1"/>
</dbReference>
<name>A0ABS3I9X4_9MICO</name>
<dbReference type="PANTHER" id="PTHR34614">
    <property type="match status" value="1"/>
</dbReference>
<dbReference type="SUPFAM" id="SSF53098">
    <property type="entry name" value="Ribonuclease H-like"/>
    <property type="match status" value="1"/>
</dbReference>
<proteinExistence type="predicted"/>
<dbReference type="InterPro" id="IPR047654">
    <property type="entry name" value="IS1634_transpos"/>
</dbReference>
<keyword evidence="3" id="KW-1185">Reference proteome</keyword>
<reference evidence="2 3" key="1">
    <citation type="submission" date="2021-03" db="EMBL/GenBank/DDBJ databases">
        <authorList>
            <person name="Xin L."/>
        </authorList>
    </citation>
    <scope>NUCLEOTIDE SEQUENCE [LARGE SCALE GENOMIC DNA]</scope>
    <source>
        <strain evidence="2 3">XHU 5031</strain>
    </source>
</reference>
<dbReference type="InterPro" id="IPR012337">
    <property type="entry name" value="RNaseH-like_sf"/>
</dbReference>
<sequence>MGVLVDALEHAYRVLGFERAARKDEVFKQLVLARIIEPTSKLDSLRVLAEAGIEAPSYATLKRRMRVYAGLPAKGLPPVTGGEVLDHDAPDGAVVDEPLVVDPAGGPWREQIAKACAQHVGLRPAMLCLYDVTTLHFETHEGDGFRESGFSKERRLEPQITLGLLTDASGFPLMVHAFEGNRGETTTMIPVLQAFMAAHRLTDIVIVADAGMISEKNWRAIEALGWSFVLGARMTEVPYVVKAWREQHSGVEIPDGHVFTQPWPASPSDKRRDHTYYYAYSAARAKRTLHGIDEQVRKAEQAVAGKTAVKRNRFVKLTGAKKAVNRDLEAKARALAGIKSYVTNLDEPTPEHVIATYSALLNVEKSFRMSKSDLAARPVFHHVRHSIEAHLTIVFAALAISRWIENTTGWSIKRFVKTARRHREVTIAAGGQTITAADPLPDDLQKAVDLIHRTH</sequence>
<evidence type="ECO:0000259" key="1">
    <source>
        <dbReference type="Pfam" id="PF01609"/>
    </source>
</evidence>
<dbReference type="Pfam" id="PF01609">
    <property type="entry name" value="DDE_Tnp_1"/>
    <property type="match status" value="1"/>
</dbReference>
<protein>
    <submittedName>
        <fullName evidence="2">IS1634 family transposase</fullName>
    </submittedName>
</protein>
<evidence type="ECO:0000313" key="2">
    <source>
        <dbReference type="EMBL" id="MBO0609421.1"/>
    </source>
</evidence>
<dbReference type="PANTHER" id="PTHR34614:SF2">
    <property type="entry name" value="TRANSPOSASE IS4-LIKE DOMAIN-CONTAINING PROTEIN"/>
    <property type="match status" value="1"/>
</dbReference>
<gene>
    <name evidence="2" type="ORF">J0911_10310</name>
</gene>
<dbReference type="InterPro" id="IPR002559">
    <property type="entry name" value="Transposase_11"/>
</dbReference>
<accession>A0ABS3I9X4</accession>
<reference evidence="3" key="2">
    <citation type="submission" date="2023-07" db="EMBL/GenBank/DDBJ databases">
        <title>Myceligenerans salitolerans sp. nov., a halotolerant actinomycete isolated from a salt lake in Xinjiang, China.</title>
        <authorList>
            <person name="Guan T."/>
        </authorList>
    </citation>
    <scope>NUCLEOTIDE SEQUENCE [LARGE SCALE GENOMIC DNA]</scope>
    <source>
        <strain evidence="3">XHU 5031</strain>
    </source>
</reference>
<dbReference type="EMBL" id="JAFMPK010000041">
    <property type="protein sequence ID" value="MBO0609421.1"/>
    <property type="molecule type" value="Genomic_DNA"/>
</dbReference>
<evidence type="ECO:0000313" key="3">
    <source>
        <dbReference type="Proteomes" id="UP000664617"/>
    </source>
</evidence>